<dbReference type="HOGENOM" id="CLU_984066_0_0_1"/>
<dbReference type="OrthoDB" id="5386140at2759"/>
<keyword evidence="3" id="KW-1185">Reference proteome</keyword>
<reference evidence="2 3" key="1">
    <citation type="journal article" date="2011" name="Science">
        <title>Comparative functional genomics of the fission yeasts.</title>
        <authorList>
            <person name="Rhind N."/>
            <person name="Chen Z."/>
            <person name="Yassour M."/>
            <person name="Thompson D.A."/>
            <person name="Haas B.J."/>
            <person name="Habib N."/>
            <person name="Wapinski I."/>
            <person name="Roy S."/>
            <person name="Lin M.F."/>
            <person name="Heiman D.I."/>
            <person name="Young S.K."/>
            <person name="Furuya K."/>
            <person name="Guo Y."/>
            <person name="Pidoux A."/>
            <person name="Chen H.M."/>
            <person name="Robbertse B."/>
            <person name="Goldberg J.M."/>
            <person name="Aoki K."/>
            <person name="Bayne E.H."/>
            <person name="Berlin A.M."/>
            <person name="Desjardins C.A."/>
            <person name="Dobbs E."/>
            <person name="Dukaj L."/>
            <person name="Fan L."/>
            <person name="FitzGerald M.G."/>
            <person name="French C."/>
            <person name="Gujja S."/>
            <person name="Hansen K."/>
            <person name="Keifenheim D."/>
            <person name="Levin J.Z."/>
            <person name="Mosher R.A."/>
            <person name="Mueller C.A."/>
            <person name="Pfiffner J."/>
            <person name="Priest M."/>
            <person name="Russ C."/>
            <person name="Smialowska A."/>
            <person name="Swoboda P."/>
            <person name="Sykes S.M."/>
            <person name="Vaughn M."/>
            <person name="Vengrova S."/>
            <person name="Yoder R."/>
            <person name="Zeng Q."/>
            <person name="Allshire R."/>
            <person name="Baulcombe D."/>
            <person name="Birren B.W."/>
            <person name="Brown W."/>
            <person name="Ekwall K."/>
            <person name="Kellis M."/>
            <person name="Leatherwood J."/>
            <person name="Levin H."/>
            <person name="Margalit H."/>
            <person name="Martienssen R."/>
            <person name="Nieduszynski C.A."/>
            <person name="Spatafora J.W."/>
            <person name="Friedman N."/>
            <person name="Dalgaard J.Z."/>
            <person name="Baumann P."/>
            <person name="Niki H."/>
            <person name="Regev A."/>
            <person name="Nusbaum C."/>
        </authorList>
    </citation>
    <scope>NUCLEOTIDE SEQUENCE [LARGE SCALE GENOMIC DNA]</scope>
    <source>
        <strain evidence="3">yFS286</strain>
    </source>
</reference>
<protein>
    <submittedName>
        <fullName evidence="2">Uncharacterized protein</fullName>
    </submittedName>
</protein>
<dbReference type="AlphaFoldDB" id="S9PW18"/>
<dbReference type="EMBL" id="KE503208">
    <property type="protein sequence ID" value="EPX71663.1"/>
    <property type="molecule type" value="Genomic_DNA"/>
</dbReference>
<dbReference type="Proteomes" id="UP000016088">
    <property type="component" value="Unassembled WGS sequence"/>
</dbReference>
<sequence length="304" mass="34575">MSLVVKIFLSICLLALANCFSPPTEQAYDPLSLASSKNASRRVAHYPFYIQAFPYDFNCNGNLSFIQNPPPTSGRGAYSSMANVSSFLTVPTDNTSITCVYGSWYQPICYSGDLPKCFSMSSGTNIVEVTMNDSSHAFNFHNITFYYSSSDHYYALTPSTTYAYLEDGLEKPKNDSYAVYKTYLYSRSNTTYRFEYLDAELVHDKRRCGSASSLKHKRFENERTFMDYFYKQKIYTERESNLHFVPPKLKPISNRKEVSKIRLNSTSNFVGRDYPICVDTSSSTSPRMKNGLLYICLAFGLIAL</sequence>
<dbReference type="VEuPathDB" id="FungiDB:SOCG_01878"/>
<feature type="signal peptide" evidence="1">
    <location>
        <begin position="1"/>
        <end position="19"/>
    </location>
</feature>
<dbReference type="GeneID" id="25030858"/>
<evidence type="ECO:0000313" key="3">
    <source>
        <dbReference type="Proteomes" id="UP000016088"/>
    </source>
</evidence>
<evidence type="ECO:0000313" key="2">
    <source>
        <dbReference type="EMBL" id="EPX71663.1"/>
    </source>
</evidence>
<dbReference type="RefSeq" id="XP_013020285.1">
    <property type="nucleotide sequence ID" value="XM_013164831.1"/>
</dbReference>
<keyword evidence="1" id="KW-0732">Signal</keyword>
<dbReference type="OMA" id="PKCFSMS"/>
<accession>S9PW18</accession>
<organism evidence="2 3">
    <name type="scientific">Schizosaccharomyces octosporus (strain yFS286)</name>
    <name type="common">Fission yeast</name>
    <name type="synonym">Octosporomyces octosporus</name>
    <dbReference type="NCBI Taxonomy" id="483514"/>
    <lineage>
        <taxon>Eukaryota</taxon>
        <taxon>Fungi</taxon>
        <taxon>Dikarya</taxon>
        <taxon>Ascomycota</taxon>
        <taxon>Taphrinomycotina</taxon>
        <taxon>Schizosaccharomycetes</taxon>
        <taxon>Schizosaccharomycetales</taxon>
        <taxon>Schizosaccharomycetaceae</taxon>
        <taxon>Schizosaccharomyces</taxon>
    </lineage>
</organism>
<proteinExistence type="predicted"/>
<feature type="chain" id="PRO_5004567680" evidence="1">
    <location>
        <begin position="20"/>
        <end position="304"/>
    </location>
</feature>
<gene>
    <name evidence="2" type="ORF">SOCG_01878</name>
</gene>
<evidence type="ECO:0000256" key="1">
    <source>
        <dbReference type="SAM" id="SignalP"/>
    </source>
</evidence>
<name>S9PW18_SCHOY</name>